<gene>
    <name evidence="1" type="ORF">UFOPK3306_01071</name>
</gene>
<name>A0A6J7DRX8_9ZZZZ</name>
<accession>A0A6J7DRX8</accession>
<evidence type="ECO:0000313" key="1">
    <source>
        <dbReference type="EMBL" id="CAB4873431.1"/>
    </source>
</evidence>
<dbReference type="AlphaFoldDB" id="A0A6J7DRX8"/>
<organism evidence="1">
    <name type="scientific">freshwater metagenome</name>
    <dbReference type="NCBI Taxonomy" id="449393"/>
    <lineage>
        <taxon>unclassified sequences</taxon>
        <taxon>metagenomes</taxon>
        <taxon>ecological metagenomes</taxon>
    </lineage>
</organism>
<protein>
    <submittedName>
        <fullName evidence="1">Unannotated protein</fullName>
    </submittedName>
</protein>
<sequence>MPCPIGVTFADFNGNEPGVDVTNSEAKIFATLKEIGFDACAYQITCRILCTFKSGESINACINAIWVNAAENLFFLITFKPITAVLNILRKFCPSIHFIEWTAALVGRSNSPR</sequence>
<dbReference type="EMBL" id="CAFBLI010000093">
    <property type="protein sequence ID" value="CAB4873431.1"/>
    <property type="molecule type" value="Genomic_DNA"/>
</dbReference>
<proteinExistence type="predicted"/>
<reference evidence="1" key="1">
    <citation type="submission" date="2020-05" db="EMBL/GenBank/DDBJ databases">
        <authorList>
            <person name="Chiriac C."/>
            <person name="Salcher M."/>
            <person name="Ghai R."/>
            <person name="Kavagutti S V."/>
        </authorList>
    </citation>
    <scope>NUCLEOTIDE SEQUENCE</scope>
</reference>